<evidence type="ECO:0000256" key="8">
    <source>
        <dbReference type="SAM" id="MobiDB-lite"/>
    </source>
</evidence>
<keyword evidence="4" id="KW-0677">Repeat</keyword>
<feature type="compositionally biased region" description="Basic and acidic residues" evidence="8">
    <location>
        <begin position="47"/>
        <end position="64"/>
    </location>
</feature>
<feature type="chain" id="PRO_5034773450" evidence="9">
    <location>
        <begin position="25"/>
        <end position="212"/>
    </location>
</feature>
<evidence type="ECO:0000256" key="3">
    <source>
        <dbReference type="ARBA" id="ARBA00022729"/>
    </source>
</evidence>
<sequence length="212" mass="24699">MKKTNKIIISLSSIISISSMPLIAASCQNKNPTDKSIINNITPPQKKTIDNQKQQEDKSKEEKPNGSGNSSQDADPQTKDNQNHENPNGSGNSSSDADSQTQDIQKRENKNKKEENDDPKYLLEQLEEVKNDYEKTKKENEDLIKNSEYFDELNRWFGNIYPPHFKHEWNYYSQFGLEVKNTEIDKKWLKLAKDFIQRYKTEIKKDLENLIK</sequence>
<feature type="compositionally biased region" description="Low complexity" evidence="8">
    <location>
        <begin position="88"/>
        <end position="99"/>
    </location>
</feature>
<feature type="region of interest" description="Disordered" evidence="8">
    <location>
        <begin position="27"/>
        <end position="121"/>
    </location>
</feature>
<dbReference type="PROSITE" id="PS51257">
    <property type="entry name" value="PROKAR_LIPOPROTEIN"/>
    <property type="match status" value="1"/>
</dbReference>
<protein>
    <submittedName>
        <fullName evidence="10">Lipoprotein</fullName>
    </submittedName>
</protein>
<name>A0A8D4D903_MYCBV</name>
<evidence type="ECO:0000256" key="6">
    <source>
        <dbReference type="ARBA" id="ARBA00023139"/>
    </source>
</evidence>
<organism evidence="10 11">
    <name type="scientific">Mycoplasmopsis bovis</name>
    <name type="common">Mycoplasma bovis</name>
    <dbReference type="NCBI Taxonomy" id="28903"/>
    <lineage>
        <taxon>Bacteria</taxon>
        <taxon>Bacillati</taxon>
        <taxon>Mycoplasmatota</taxon>
        <taxon>Mycoplasmoidales</taxon>
        <taxon>Metamycoplasmataceae</taxon>
        <taxon>Mycoplasmopsis</taxon>
    </lineage>
</organism>
<accession>A0A8D4D903</accession>
<keyword evidence="7 10" id="KW-0449">Lipoprotein</keyword>
<evidence type="ECO:0000256" key="5">
    <source>
        <dbReference type="ARBA" id="ARBA00023136"/>
    </source>
</evidence>
<evidence type="ECO:0000256" key="2">
    <source>
        <dbReference type="ARBA" id="ARBA00022475"/>
    </source>
</evidence>
<dbReference type="InterPro" id="IPR049890">
    <property type="entry name" value="VlpA-F-like_signal"/>
</dbReference>
<evidence type="ECO:0000256" key="7">
    <source>
        <dbReference type="ARBA" id="ARBA00023288"/>
    </source>
</evidence>
<feature type="compositionally biased region" description="Polar residues" evidence="8">
    <location>
        <begin position="66"/>
        <end position="75"/>
    </location>
</feature>
<comment type="subcellular location">
    <subcellularLocation>
        <location evidence="1">Cell membrane</location>
        <topology evidence="1">Lipid-anchor</topology>
    </subcellularLocation>
</comment>
<dbReference type="AlphaFoldDB" id="A0A8D4D903"/>
<evidence type="ECO:0000313" key="11">
    <source>
        <dbReference type="Proteomes" id="UP000076372"/>
    </source>
</evidence>
<reference evidence="10 11" key="1">
    <citation type="submission" date="2014-04" db="EMBL/GenBank/DDBJ databases">
        <title>Complete genome sequence of Mycoplasma bovis attenuated strain P150.</title>
        <authorList>
            <person name="Qi J."/>
            <person name="Guo A."/>
        </authorList>
    </citation>
    <scope>NUCLEOTIDE SEQUENCE [LARGE SCALE GENOMIC DNA]</scope>
    <source>
        <strain evidence="10 11">HB0801-P150</strain>
    </source>
</reference>
<dbReference type="Proteomes" id="UP000076372">
    <property type="component" value="Chromosome"/>
</dbReference>
<evidence type="ECO:0000256" key="1">
    <source>
        <dbReference type="ARBA" id="ARBA00004193"/>
    </source>
</evidence>
<proteinExistence type="predicted"/>
<evidence type="ECO:0000313" key="10">
    <source>
        <dbReference type="EMBL" id="AMW25630.1"/>
    </source>
</evidence>
<feature type="compositionally biased region" description="Polar residues" evidence="8">
    <location>
        <begin position="27"/>
        <end position="45"/>
    </location>
</feature>
<feature type="compositionally biased region" description="Basic and acidic residues" evidence="8">
    <location>
        <begin position="104"/>
        <end position="121"/>
    </location>
</feature>
<dbReference type="RefSeq" id="WP_062931887.1">
    <property type="nucleotide sequence ID" value="NZ_CP007590.1"/>
</dbReference>
<keyword evidence="5" id="KW-0472">Membrane</keyword>
<keyword evidence="6" id="KW-0564">Palmitate</keyword>
<evidence type="ECO:0000256" key="4">
    <source>
        <dbReference type="ARBA" id="ARBA00022737"/>
    </source>
</evidence>
<feature type="signal peptide" evidence="9">
    <location>
        <begin position="1"/>
        <end position="24"/>
    </location>
</feature>
<keyword evidence="2" id="KW-1003">Cell membrane</keyword>
<evidence type="ECO:0000256" key="9">
    <source>
        <dbReference type="SAM" id="SignalP"/>
    </source>
</evidence>
<dbReference type="EMBL" id="CP007590">
    <property type="protein sequence ID" value="AMW25630.1"/>
    <property type="molecule type" value="Genomic_DNA"/>
</dbReference>
<keyword evidence="3 9" id="KW-0732">Signal</keyword>
<dbReference type="GO" id="GO:0005886">
    <property type="term" value="C:plasma membrane"/>
    <property type="evidence" value="ECO:0007669"/>
    <property type="project" value="UniProtKB-SubCell"/>
</dbReference>
<gene>
    <name evidence="10" type="ORF">BC94_0325</name>
</gene>
<dbReference type="NCBIfam" id="NF033817">
    <property type="entry name" value="Mplas_variab_LP"/>
    <property type="match status" value="1"/>
</dbReference>